<reference evidence="1 2" key="1">
    <citation type="journal article" date="2015" name="Genome Announc.">
        <title>Complete Genome Sequence of Methylobacterium aquaticum Strain 22A, Isolated from Racomitrium japonicum Moss.</title>
        <authorList>
            <person name="Tani A."/>
            <person name="Ogura Y."/>
            <person name="Hayashi T."/>
            <person name="Kimbara K."/>
        </authorList>
    </citation>
    <scope>NUCLEOTIDE SEQUENCE [LARGE SCALE GENOMIC DNA]</scope>
    <source>
        <strain evidence="1 2">MA-22A</strain>
    </source>
</reference>
<dbReference type="AlphaFoldDB" id="A0A0C6FK43"/>
<dbReference type="Gene3D" id="1.20.5.340">
    <property type="match status" value="1"/>
</dbReference>
<proteinExistence type="predicted"/>
<protein>
    <recommendedName>
        <fullName evidence="3">DUF1640 domain-containing protein</fullName>
    </recommendedName>
</protein>
<name>A0A0C6FK43_9HYPH</name>
<dbReference type="KEGG" id="maqu:Maq22A_c22340"/>
<dbReference type="EMBL" id="AP014704">
    <property type="protein sequence ID" value="BAQ47452.1"/>
    <property type="molecule type" value="Genomic_DNA"/>
</dbReference>
<gene>
    <name evidence="1" type="ORF">Maq22A_c22340</name>
</gene>
<accession>A0A0C6FK43</accession>
<evidence type="ECO:0000313" key="1">
    <source>
        <dbReference type="EMBL" id="BAQ47452.1"/>
    </source>
</evidence>
<organism evidence="1 2">
    <name type="scientific">Methylobacterium aquaticum</name>
    <dbReference type="NCBI Taxonomy" id="270351"/>
    <lineage>
        <taxon>Bacteria</taxon>
        <taxon>Pseudomonadati</taxon>
        <taxon>Pseudomonadota</taxon>
        <taxon>Alphaproteobacteria</taxon>
        <taxon>Hyphomicrobiales</taxon>
        <taxon>Methylobacteriaceae</taxon>
        <taxon>Methylobacterium</taxon>
    </lineage>
</organism>
<sequence length="87" mass="9321">MTAVAFGTYALVRRLKASGLSEDQAEAITGVLRDGCETDLALLTTKADLRETAAALRTDMREDISAVKADLRETEARLDAKIAGLSH</sequence>
<dbReference type="OrthoDB" id="7995449at2"/>
<evidence type="ECO:0000313" key="2">
    <source>
        <dbReference type="Proteomes" id="UP000061432"/>
    </source>
</evidence>
<dbReference type="RefSeq" id="WP_060848407.1">
    <property type="nucleotide sequence ID" value="NZ_AP014704.1"/>
</dbReference>
<dbReference type="PATRIC" id="fig|270351.10.peg.4311"/>
<evidence type="ECO:0008006" key="3">
    <source>
        <dbReference type="Google" id="ProtNLM"/>
    </source>
</evidence>
<reference evidence="2" key="2">
    <citation type="submission" date="2015-01" db="EMBL/GenBank/DDBJ databases">
        <title>Complete genome sequence of Methylobacterium aquaticum strain 22A.</title>
        <authorList>
            <person name="Tani A."/>
            <person name="Ogura Y."/>
            <person name="Hayashi T."/>
        </authorList>
    </citation>
    <scope>NUCLEOTIDE SEQUENCE [LARGE SCALE GENOMIC DNA]</scope>
    <source>
        <strain evidence="2">MA-22A</strain>
    </source>
</reference>
<dbReference type="STRING" id="270351.Maq22A_c22340"/>
<dbReference type="Proteomes" id="UP000061432">
    <property type="component" value="Chromosome"/>
</dbReference>